<gene>
    <name evidence="1" type="ORF">FHS27_006592</name>
</gene>
<evidence type="ECO:0000313" key="2">
    <source>
        <dbReference type="Proteomes" id="UP000536179"/>
    </source>
</evidence>
<proteinExistence type="predicted"/>
<dbReference type="Proteomes" id="UP000536179">
    <property type="component" value="Unassembled WGS sequence"/>
</dbReference>
<organism evidence="1 2">
    <name type="scientific">Aporhodopirellula rubra</name>
    <dbReference type="NCBI Taxonomy" id="980271"/>
    <lineage>
        <taxon>Bacteria</taxon>
        <taxon>Pseudomonadati</taxon>
        <taxon>Planctomycetota</taxon>
        <taxon>Planctomycetia</taxon>
        <taxon>Pirellulales</taxon>
        <taxon>Pirellulaceae</taxon>
        <taxon>Aporhodopirellula</taxon>
    </lineage>
</organism>
<accession>A0A7W5H9S8</accession>
<dbReference type="EMBL" id="JACHXU010000064">
    <property type="protein sequence ID" value="MBB3210744.1"/>
    <property type="molecule type" value="Genomic_DNA"/>
</dbReference>
<dbReference type="AlphaFoldDB" id="A0A7W5H9S8"/>
<name>A0A7W5H9S8_9BACT</name>
<reference evidence="1 2" key="1">
    <citation type="submission" date="2020-08" db="EMBL/GenBank/DDBJ databases">
        <title>Genomic Encyclopedia of Type Strains, Phase III (KMG-III): the genomes of soil and plant-associated and newly described type strains.</title>
        <authorList>
            <person name="Whitman W."/>
        </authorList>
    </citation>
    <scope>NUCLEOTIDE SEQUENCE [LARGE SCALE GENOMIC DNA]</scope>
    <source>
        <strain evidence="1 2">CECT 8075</strain>
    </source>
</reference>
<protein>
    <submittedName>
        <fullName evidence="1">Uncharacterized protein</fullName>
    </submittedName>
</protein>
<feature type="non-terminal residue" evidence="1">
    <location>
        <position position="75"/>
    </location>
</feature>
<sequence>MIWGWFTRFGGENKSEAGDLFSLVWEVWLGNELTCSHFHRLILTSSCADFVRMGDMLFSFVLPPKCPPRIMRDFG</sequence>
<keyword evidence="2" id="KW-1185">Reference proteome</keyword>
<comment type="caution">
    <text evidence="1">The sequence shown here is derived from an EMBL/GenBank/DDBJ whole genome shotgun (WGS) entry which is preliminary data.</text>
</comment>
<evidence type="ECO:0000313" key="1">
    <source>
        <dbReference type="EMBL" id="MBB3210744.1"/>
    </source>
</evidence>